<reference evidence="2" key="2">
    <citation type="journal article" date="2024" name="Plant">
        <title>Genomic evolution and insights into agronomic trait innovations of Sesamum species.</title>
        <authorList>
            <person name="Miao H."/>
            <person name="Wang L."/>
            <person name="Qu L."/>
            <person name="Liu H."/>
            <person name="Sun Y."/>
            <person name="Le M."/>
            <person name="Wang Q."/>
            <person name="Wei S."/>
            <person name="Zheng Y."/>
            <person name="Lin W."/>
            <person name="Duan Y."/>
            <person name="Cao H."/>
            <person name="Xiong S."/>
            <person name="Wang X."/>
            <person name="Wei L."/>
            <person name="Li C."/>
            <person name="Ma Q."/>
            <person name="Ju M."/>
            <person name="Zhao R."/>
            <person name="Li G."/>
            <person name="Mu C."/>
            <person name="Tian Q."/>
            <person name="Mei H."/>
            <person name="Zhang T."/>
            <person name="Gao T."/>
            <person name="Zhang H."/>
        </authorList>
    </citation>
    <scope>NUCLEOTIDE SEQUENCE</scope>
    <source>
        <strain evidence="2">G02</strain>
    </source>
</reference>
<proteinExistence type="predicted"/>
<sequence>MYEKSGGKKYCLNFFYRIPTLLVEYGMRKIQNEFPDFCLVDLQNAYRGLEVPIEIFVEEDEGRPVQVMDREHMIPIQEKEILQLLDGISFDEGDGESGARDESGKNASGRVRNEVEGVRDEGEKRKGERDEGEKRKRKRVVSERFIESSSEFDDSSDEDYRQPEGEKSEFDAPSVVLEDIEDISDEDIFLNKNPSKTELMKKLKMLKKMNKQKMREQAKLN</sequence>
<feature type="compositionally biased region" description="Basic and acidic residues" evidence="1">
    <location>
        <begin position="111"/>
        <end position="146"/>
    </location>
</feature>
<evidence type="ECO:0000313" key="2">
    <source>
        <dbReference type="EMBL" id="KAL0367399.1"/>
    </source>
</evidence>
<name>A0AAW2QHX2_SESRA</name>
<dbReference type="AlphaFoldDB" id="A0AAW2QHX2"/>
<organism evidence="2">
    <name type="scientific">Sesamum radiatum</name>
    <name type="common">Black benniseed</name>
    <dbReference type="NCBI Taxonomy" id="300843"/>
    <lineage>
        <taxon>Eukaryota</taxon>
        <taxon>Viridiplantae</taxon>
        <taxon>Streptophyta</taxon>
        <taxon>Embryophyta</taxon>
        <taxon>Tracheophyta</taxon>
        <taxon>Spermatophyta</taxon>
        <taxon>Magnoliopsida</taxon>
        <taxon>eudicotyledons</taxon>
        <taxon>Gunneridae</taxon>
        <taxon>Pentapetalae</taxon>
        <taxon>asterids</taxon>
        <taxon>lamiids</taxon>
        <taxon>Lamiales</taxon>
        <taxon>Pedaliaceae</taxon>
        <taxon>Sesamum</taxon>
    </lineage>
</organism>
<protein>
    <submittedName>
        <fullName evidence="2">Uncharacterized protein</fullName>
    </submittedName>
</protein>
<accession>A0AAW2QHX2</accession>
<dbReference type="EMBL" id="JACGWJ010000015">
    <property type="protein sequence ID" value="KAL0367399.1"/>
    <property type="molecule type" value="Genomic_DNA"/>
</dbReference>
<reference evidence="2" key="1">
    <citation type="submission" date="2020-06" db="EMBL/GenBank/DDBJ databases">
        <authorList>
            <person name="Li T."/>
            <person name="Hu X."/>
            <person name="Zhang T."/>
            <person name="Song X."/>
            <person name="Zhang H."/>
            <person name="Dai N."/>
            <person name="Sheng W."/>
            <person name="Hou X."/>
            <person name="Wei L."/>
        </authorList>
    </citation>
    <scope>NUCLEOTIDE SEQUENCE</scope>
    <source>
        <strain evidence="2">G02</strain>
        <tissue evidence="2">Leaf</tissue>
    </source>
</reference>
<feature type="region of interest" description="Disordered" evidence="1">
    <location>
        <begin position="92"/>
        <end position="174"/>
    </location>
</feature>
<feature type="compositionally biased region" description="Basic and acidic residues" evidence="1">
    <location>
        <begin position="158"/>
        <end position="170"/>
    </location>
</feature>
<gene>
    <name evidence="2" type="ORF">Sradi_3630000</name>
</gene>
<comment type="caution">
    <text evidence="2">The sequence shown here is derived from an EMBL/GenBank/DDBJ whole genome shotgun (WGS) entry which is preliminary data.</text>
</comment>
<evidence type="ECO:0000256" key="1">
    <source>
        <dbReference type="SAM" id="MobiDB-lite"/>
    </source>
</evidence>